<dbReference type="SUPFAM" id="SSF81383">
    <property type="entry name" value="F-box domain"/>
    <property type="match status" value="1"/>
</dbReference>
<reference evidence="2" key="1">
    <citation type="journal article" date="2020" name="BMC Genomics">
        <title>Correction to: Identification and distribution of gene clusters required for synthesis of sphingolipid metabolism inhibitors in diverse species of the filamentous fungus Fusarium.</title>
        <authorList>
            <person name="Kim H.S."/>
            <person name="Lohmar J.M."/>
            <person name="Busman M."/>
            <person name="Brown D.W."/>
            <person name="Naumann T.A."/>
            <person name="Divon H.H."/>
            <person name="Lysoe E."/>
            <person name="Uhlig S."/>
            <person name="Proctor R.H."/>
        </authorList>
    </citation>
    <scope>NUCLEOTIDE SEQUENCE</scope>
    <source>
        <strain evidence="2">NRRL 22465</strain>
    </source>
</reference>
<sequence>MDREPEFVDDSETFTAEQVESILHVTSYHRRQFEYRVIHFNPEQHDGIRTSIFKPFTSISSCSSPLWKLPIELWSSILPLLDISSVLQFSHVSLRARELVTGMKECRDLGEHAIECLCAIFRCSIASRIGIAQLYNALITENCAVCNKFGGFVYLPTVTRCCFLCLGGTSRSRTVSLIKLSRAMGISVPQLRAGMPVVHSIPGVYGRHEELLRLREQLVSEEHALAALREAGIKMAHFDLKTSPGHTAGSHMCSSSLPYLNLLSGDVETGLFCRGCQNAVESGRDFAQRMTLMRSRDWAYSKAGFIEHFRQCNKARELWASS</sequence>
<dbReference type="AlphaFoldDB" id="A0A8H4UQZ7"/>
<organism evidence="2 3">
    <name type="scientific">Fusarium zealandicum</name>
    <dbReference type="NCBI Taxonomy" id="1053134"/>
    <lineage>
        <taxon>Eukaryota</taxon>
        <taxon>Fungi</taxon>
        <taxon>Dikarya</taxon>
        <taxon>Ascomycota</taxon>
        <taxon>Pezizomycotina</taxon>
        <taxon>Sordariomycetes</taxon>
        <taxon>Hypocreomycetidae</taxon>
        <taxon>Hypocreales</taxon>
        <taxon>Nectriaceae</taxon>
        <taxon>Fusarium</taxon>
        <taxon>Fusarium staphyleae species complex</taxon>
    </lineage>
</organism>
<evidence type="ECO:0000313" key="3">
    <source>
        <dbReference type="Proteomes" id="UP000635477"/>
    </source>
</evidence>
<proteinExistence type="predicted"/>
<dbReference type="OrthoDB" id="165382at2759"/>
<evidence type="ECO:0000259" key="1">
    <source>
        <dbReference type="PROSITE" id="PS50181"/>
    </source>
</evidence>
<dbReference type="InterPro" id="IPR001810">
    <property type="entry name" value="F-box_dom"/>
</dbReference>
<name>A0A8H4UQZ7_9HYPO</name>
<dbReference type="PROSITE" id="PS50181">
    <property type="entry name" value="FBOX"/>
    <property type="match status" value="1"/>
</dbReference>
<gene>
    <name evidence="2" type="ORF">FZEAL_2723</name>
</gene>
<reference evidence="2" key="2">
    <citation type="submission" date="2020-05" db="EMBL/GenBank/DDBJ databases">
        <authorList>
            <person name="Kim H.-S."/>
            <person name="Proctor R.H."/>
            <person name="Brown D.W."/>
        </authorList>
    </citation>
    <scope>NUCLEOTIDE SEQUENCE</scope>
    <source>
        <strain evidence="2">NRRL 22465</strain>
    </source>
</reference>
<feature type="domain" description="F-box" evidence="1">
    <location>
        <begin position="63"/>
        <end position="109"/>
    </location>
</feature>
<protein>
    <recommendedName>
        <fullName evidence="1">F-box domain-containing protein</fullName>
    </recommendedName>
</protein>
<dbReference type="EMBL" id="JABEYC010000166">
    <property type="protein sequence ID" value="KAF4981480.1"/>
    <property type="molecule type" value="Genomic_DNA"/>
</dbReference>
<evidence type="ECO:0000313" key="2">
    <source>
        <dbReference type="EMBL" id="KAF4981480.1"/>
    </source>
</evidence>
<keyword evidence="3" id="KW-1185">Reference proteome</keyword>
<dbReference type="Proteomes" id="UP000635477">
    <property type="component" value="Unassembled WGS sequence"/>
</dbReference>
<dbReference type="InterPro" id="IPR036047">
    <property type="entry name" value="F-box-like_dom_sf"/>
</dbReference>
<comment type="caution">
    <text evidence="2">The sequence shown here is derived from an EMBL/GenBank/DDBJ whole genome shotgun (WGS) entry which is preliminary data.</text>
</comment>
<accession>A0A8H4UQZ7</accession>